<dbReference type="PANTHER" id="PTHR48449">
    <property type="entry name" value="DUF1985 DOMAIN-CONTAINING PROTEIN"/>
    <property type="match status" value="1"/>
</dbReference>
<dbReference type="PANTHER" id="PTHR48449:SF1">
    <property type="entry name" value="DUF1985 DOMAIN-CONTAINING PROTEIN"/>
    <property type="match status" value="1"/>
</dbReference>
<reference evidence="1" key="1">
    <citation type="journal article" date="2023" name="Plant J.">
        <title>Genome sequences and population genomics provide insights into the demographic history, inbreeding, and mutation load of two 'living fossil' tree species of Dipteronia.</title>
        <authorList>
            <person name="Feng Y."/>
            <person name="Comes H.P."/>
            <person name="Chen J."/>
            <person name="Zhu S."/>
            <person name="Lu R."/>
            <person name="Zhang X."/>
            <person name="Li P."/>
            <person name="Qiu J."/>
            <person name="Olsen K.M."/>
            <person name="Qiu Y."/>
        </authorList>
    </citation>
    <scope>NUCLEOTIDE SEQUENCE</scope>
    <source>
        <strain evidence="1">KIB01</strain>
    </source>
</reference>
<dbReference type="Proteomes" id="UP001280121">
    <property type="component" value="Unassembled WGS sequence"/>
</dbReference>
<evidence type="ECO:0000313" key="2">
    <source>
        <dbReference type="Proteomes" id="UP001280121"/>
    </source>
</evidence>
<proteinExistence type="predicted"/>
<comment type="caution">
    <text evidence="1">The sequence shown here is derived from an EMBL/GenBank/DDBJ whole genome shotgun (WGS) entry which is preliminary data.</text>
</comment>
<sequence>MSNVGVECNMDYSNEFTNYKTQIPRNIKTVRNLSFSKSERSNSQTDGKLIDDEVTGRAVIEKGSSFFFHWIELFHHDIEMRIMLRNSLKTAEGDWYKSKLTRHNHFDALGHIDDALNRVPVEFADEDRRRFMASCFGHFLKMHREMKFSGGIIHQLLLREPHHNSPTYKMQFMLGNQWVRFSNVEFCLITGLRFGVVSDTTKYAAVENGIHELYFPGADEVWLEEIRGVITGTEFGKAYDAVKLCLLYMLN</sequence>
<keyword evidence="2" id="KW-1185">Reference proteome</keyword>
<evidence type="ECO:0000313" key="1">
    <source>
        <dbReference type="EMBL" id="KAK2649352.1"/>
    </source>
</evidence>
<name>A0AAD9X0P6_9ROSI</name>
<protein>
    <submittedName>
        <fullName evidence="1">Uncharacterized protein</fullName>
    </submittedName>
</protein>
<organism evidence="1 2">
    <name type="scientific">Dipteronia dyeriana</name>
    <dbReference type="NCBI Taxonomy" id="168575"/>
    <lineage>
        <taxon>Eukaryota</taxon>
        <taxon>Viridiplantae</taxon>
        <taxon>Streptophyta</taxon>
        <taxon>Embryophyta</taxon>
        <taxon>Tracheophyta</taxon>
        <taxon>Spermatophyta</taxon>
        <taxon>Magnoliopsida</taxon>
        <taxon>eudicotyledons</taxon>
        <taxon>Gunneridae</taxon>
        <taxon>Pentapetalae</taxon>
        <taxon>rosids</taxon>
        <taxon>malvids</taxon>
        <taxon>Sapindales</taxon>
        <taxon>Sapindaceae</taxon>
        <taxon>Hippocastanoideae</taxon>
        <taxon>Acereae</taxon>
        <taxon>Dipteronia</taxon>
    </lineage>
</organism>
<dbReference type="AlphaFoldDB" id="A0AAD9X0P6"/>
<accession>A0AAD9X0P6</accession>
<gene>
    <name evidence="1" type="ORF">Ddye_016841</name>
</gene>
<dbReference type="EMBL" id="JANJYI010000005">
    <property type="protein sequence ID" value="KAK2649352.1"/>
    <property type="molecule type" value="Genomic_DNA"/>
</dbReference>